<sequence length="114" mass="12863">MLLLASFYSKFDSLQAQLAFTIFLAKLKTTFCYIEGGLKPMSKPPPKLNIRPTNTGDSLVQLPHTTTPNPTTQDKLDLMASQMEKMMLLLGQMQNRIVAQQQKINDLETGFQRT</sequence>
<keyword evidence="2" id="KW-1185">Reference proteome</keyword>
<evidence type="ECO:0000256" key="1">
    <source>
        <dbReference type="SAM" id="MobiDB-lite"/>
    </source>
</evidence>
<evidence type="ECO:0000313" key="3">
    <source>
        <dbReference type="WBParaSite" id="nRc.2.0.1.t29703-RA"/>
    </source>
</evidence>
<feature type="compositionally biased region" description="Polar residues" evidence="1">
    <location>
        <begin position="51"/>
        <end position="73"/>
    </location>
</feature>
<proteinExistence type="predicted"/>
<feature type="region of interest" description="Disordered" evidence="1">
    <location>
        <begin position="43"/>
        <end position="73"/>
    </location>
</feature>
<accession>A0A915JUC6</accession>
<dbReference type="AlphaFoldDB" id="A0A915JUC6"/>
<protein>
    <submittedName>
        <fullName evidence="3">Uncharacterized protein</fullName>
    </submittedName>
</protein>
<reference evidence="3" key="1">
    <citation type="submission" date="2022-11" db="UniProtKB">
        <authorList>
            <consortium name="WormBaseParasite"/>
        </authorList>
    </citation>
    <scope>IDENTIFICATION</scope>
</reference>
<organism evidence="2 3">
    <name type="scientific">Romanomermis culicivorax</name>
    <name type="common">Nematode worm</name>
    <dbReference type="NCBI Taxonomy" id="13658"/>
    <lineage>
        <taxon>Eukaryota</taxon>
        <taxon>Metazoa</taxon>
        <taxon>Ecdysozoa</taxon>
        <taxon>Nematoda</taxon>
        <taxon>Enoplea</taxon>
        <taxon>Dorylaimia</taxon>
        <taxon>Mermithida</taxon>
        <taxon>Mermithoidea</taxon>
        <taxon>Mermithidae</taxon>
        <taxon>Romanomermis</taxon>
    </lineage>
</organism>
<dbReference type="WBParaSite" id="nRc.2.0.1.t29703-RA">
    <property type="protein sequence ID" value="nRc.2.0.1.t29703-RA"/>
    <property type="gene ID" value="nRc.2.0.1.g29703"/>
</dbReference>
<dbReference type="Proteomes" id="UP000887565">
    <property type="component" value="Unplaced"/>
</dbReference>
<evidence type="ECO:0000313" key="2">
    <source>
        <dbReference type="Proteomes" id="UP000887565"/>
    </source>
</evidence>
<name>A0A915JUC6_ROMCU</name>